<comment type="catalytic activity">
    <reaction evidence="23">
        <text>estrone + reduced [NADPH--hemoprotein reductase] + O2 = 4-hydroxyestrone + oxidized [NADPH--hemoprotein reductase] + H2O + H(+)</text>
        <dbReference type="Rhea" id="RHEA:47292"/>
        <dbReference type="Rhea" id="RHEA-COMP:11964"/>
        <dbReference type="Rhea" id="RHEA-COMP:11965"/>
        <dbReference type="ChEBI" id="CHEBI:15377"/>
        <dbReference type="ChEBI" id="CHEBI:15378"/>
        <dbReference type="ChEBI" id="CHEBI:15379"/>
        <dbReference type="ChEBI" id="CHEBI:17263"/>
        <dbReference type="ChEBI" id="CHEBI:57618"/>
        <dbReference type="ChEBI" id="CHEBI:58210"/>
        <dbReference type="ChEBI" id="CHEBI:87602"/>
    </reaction>
    <physiologicalReaction direction="left-to-right" evidence="23">
        <dbReference type="Rhea" id="RHEA:47293"/>
    </physiologicalReaction>
</comment>
<evidence type="ECO:0000256" key="29">
    <source>
        <dbReference type="PIRSR" id="PIRSR602401-1"/>
    </source>
</evidence>
<dbReference type="GO" id="GO:0042448">
    <property type="term" value="P:progesterone metabolic process"/>
    <property type="evidence" value="ECO:0007669"/>
    <property type="project" value="TreeGrafter"/>
</dbReference>
<evidence type="ECO:0000256" key="28">
    <source>
        <dbReference type="ARBA" id="ARBA00049384"/>
    </source>
</evidence>
<comment type="catalytic activity">
    <reaction evidence="4">
        <text>(5S)-hydroperoxy-(6E,8Z,11Z,14Z)-eicosatetraenoate = 5-oxo-(6E,8Z,11Z,14Z)-eicosatetraenoate + H2O</text>
        <dbReference type="Rhea" id="RHEA:48632"/>
        <dbReference type="ChEBI" id="CHEBI:15377"/>
        <dbReference type="ChEBI" id="CHEBI:57450"/>
        <dbReference type="ChEBI" id="CHEBI:65342"/>
    </reaction>
    <physiologicalReaction direction="left-to-right" evidence="4">
        <dbReference type="Rhea" id="RHEA:48633"/>
    </physiologicalReaction>
</comment>
<dbReference type="UniPathway" id="UPA00912"/>
<dbReference type="AlphaFoldDB" id="A0A8B9YRE8"/>
<evidence type="ECO:0000256" key="7">
    <source>
        <dbReference type="ARBA" id="ARBA00005189"/>
    </source>
</evidence>
<reference evidence="32" key="2">
    <citation type="submission" date="2025-08" db="UniProtKB">
        <authorList>
            <consortium name="Ensembl"/>
        </authorList>
    </citation>
    <scope>IDENTIFICATION</scope>
</reference>
<dbReference type="GO" id="GO:0004508">
    <property type="term" value="F:steroid 17-alpha-monooxygenase activity"/>
    <property type="evidence" value="ECO:0007669"/>
    <property type="project" value="TreeGrafter"/>
</dbReference>
<dbReference type="GO" id="GO:0005789">
    <property type="term" value="C:endoplasmic reticulum membrane"/>
    <property type="evidence" value="ECO:0007669"/>
    <property type="project" value="UniProtKB-SubCell"/>
</dbReference>
<evidence type="ECO:0000313" key="33">
    <source>
        <dbReference type="Proteomes" id="UP000694520"/>
    </source>
</evidence>
<feature type="binding site" description="axial binding residue" evidence="29">
    <location>
        <position position="428"/>
    </location>
    <ligand>
        <name>heme</name>
        <dbReference type="ChEBI" id="CHEBI:30413"/>
    </ligand>
    <ligandPart>
        <name>Fe</name>
        <dbReference type="ChEBI" id="CHEBI:18248"/>
    </ligandPart>
</feature>
<dbReference type="Gene3D" id="1.10.630.10">
    <property type="entry name" value="Cytochrome P450"/>
    <property type="match status" value="2"/>
</dbReference>
<reference evidence="32" key="3">
    <citation type="submission" date="2025-09" db="UniProtKB">
        <authorList>
            <consortium name="Ensembl"/>
        </authorList>
    </citation>
    <scope>IDENTIFICATION</scope>
</reference>
<proteinExistence type="inferred from homology"/>
<evidence type="ECO:0000256" key="2">
    <source>
        <dbReference type="ARBA" id="ARBA00001143"/>
    </source>
</evidence>
<dbReference type="InterPro" id="IPR017972">
    <property type="entry name" value="Cyt_P450_CS"/>
</dbReference>
<evidence type="ECO:0000256" key="18">
    <source>
        <dbReference type="ARBA" id="ARBA00023239"/>
    </source>
</evidence>
<evidence type="ECO:0000256" key="12">
    <source>
        <dbReference type="ARBA" id="ARBA00022848"/>
    </source>
</evidence>
<evidence type="ECO:0000256" key="1">
    <source>
        <dbReference type="ARBA" id="ARBA00000408"/>
    </source>
</evidence>
<dbReference type="GeneTree" id="ENSGT00950000183037"/>
<organism evidence="32 33">
    <name type="scientific">Bos mutus grunniens</name>
    <name type="common">Wild yak</name>
    <name type="synonym">Bos grunniens</name>
    <dbReference type="NCBI Taxonomy" id="30521"/>
    <lineage>
        <taxon>Eukaryota</taxon>
        <taxon>Metazoa</taxon>
        <taxon>Chordata</taxon>
        <taxon>Craniata</taxon>
        <taxon>Vertebrata</taxon>
        <taxon>Euteleostomi</taxon>
        <taxon>Mammalia</taxon>
        <taxon>Eutheria</taxon>
        <taxon>Laurasiatheria</taxon>
        <taxon>Artiodactyla</taxon>
        <taxon>Ruminantia</taxon>
        <taxon>Pecora</taxon>
        <taxon>Bovidae</taxon>
        <taxon>Bovinae</taxon>
        <taxon>Bos</taxon>
    </lineage>
</organism>
<evidence type="ECO:0000256" key="30">
    <source>
        <dbReference type="RuleBase" id="RU000461"/>
    </source>
</evidence>
<dbReference type="InterPro" id="IPR002401">
    <property type="entry name" value="Cyt_P450_E_grp-I"/>
</dbReference>
<dbReference type="InterPro" id="IPR008066">
    <property type="entry name" value="Cyt_P450_E_grp-I_CYP1"/>
</dbReference>
<keyword evidence="17" id="KW-0472">Membrane</keyword>
<keyword evidence="12 31" id="KW-0492">Microsome</keyword>
<evidence type="ECO:0000256" key="16">
    <source>
        <dbReference type="ARBA" id="ARBA00023098"/>
    </source>
</evidence>
<evidence type="ECO:0000256" key="6">
    <source>
        <dbReference type="ARBA" id="ARBA00004891"/>
    </source>
</evidence>
<comment type="catalytic activity">
    <reaction evidence="21">
        <text>all-trans-retinal + reduced [NADPH--hemoprotein reductase] + O2 = all-trans-retinoate + oxidized [NADPH--hemoprotein reductase] + H2O + 2 H(+)</text>
        <dbReference type="Rhea" id="RHEA:42088"/>
        <dbReference type="Rhea" id="RHEA-COMP:11964"/>
        <dbReference type="Rhea" id="RHEA-COMP:11965"/>
        <dbReference type="ChEBI" id="CHEBI:15377"/>
        <dbReference type="ChEBI" id="CHEBI:15378"/>
        <dbReference type="ChEBI" id="CHEBI:15379"/>
        <dbReference type="ChEBI" id="CHEBI:17898"/>
        <dbReference type="ChEBI" id="CHEBI:35291"/>
        <dbReference type="ChEBI" id="CHEBI:57618"/>
        <dbReference type="ChEBI" id="CHEBI:58210"/>
    </reaction>
    <physiologicalReaction direction="left-to-right" evidence="21">
        <dbReference type="Rhea" id="RHEA:42089"/>
    </physiologicalReaction>
</comment>
<comment type="catalytic activity">
    <reaction evidence="25">
        <text>(4Z,7Z,10Z,13Z,16Z,19Z)-docosahexaenoate + reduced [NADPH--hemoprotein reductase] + O2 = (19R,20S)-epoxy-(4Z,7Z,10Z,13Z,16Z)-docosapentaenoate + oxidized [NADPH--hemoprotein reductase] + H2O + H(+)</text>
        <dbReference type="Rhea" id="RHEA:52120"/>
        <dbReference type="Rhea" id="RHEA-COMP:11964"/>
        <dbReference type="Rhea" id="RHEA-COMP:11965"/>
        <dbReference type="ChEBI" id="CHEBI:15377"/>
        <dbReference type="ChEBI" id="CHEBI:15378"/>
        <dbReference type="ChEBI" id="CHEBI:15379"/>
        <dbReference type="ChEBI" id="CHEBI:57618"/>
        <dbReference type="ChEBI" id="CHEBI:58210"/>
        <dbReference type="ChEBI" id="CHEBI:77016"/>
        <dbReference type="ChEBI" id="CHEBI:136410"/>
    </reaction>
    <physiologicalReaction direction="left-to-right" evidence="25">
        <dbReference type="Rhea" id="RHEA:52121"/>
    </physiologicalReaction>
</comment>
<evidence type="ECO:0000256" key="4">
    <source>
        <dbReference type="ARBA" id="ARBA00001867"/>
    </source>
</evidence>
<name>A0A8B9YRE8_BOSMU</name>
<comment type="catalytic activity">
    <reaction evidence="26">
        <text>(5Z,8Z,11Z,14Z)-eicosatetraenoate + reduced [NADPH--hemoprotein reductase] + O2 = 19-hydroxy-(5Z,8Z,11Z,14Z)-eicosatetraenoate + oxidized [NADPH--hemoprotein reductase] + H2O + H(+)</text>
        <dbReference type="Rhea" id="RHEA:39759"/>
        <dbReference type="Rhea" id="RHEA-COMP:11964"/>
        <dbReference type="Rhea" id="RHEA-COMP:11965"/>
        <dbReference type="ChEBI" id="CHEBI:15377"/>
        <dbReference type="ChEBI" id="CHEBI:15378"/>
        <dbReference type="ChEBI" id="CHEBI:15379"/>
        <dbReference type="ChEBI" id="CHEBI:32395"/>
        <dbReference type="ChEBI" id="CHEBI:57618"/>
        <dbReference type="ChEBI" id="CHEBI:58210"/>
        <dbReference type="ChEBI" id="CHEBI:76627"/>
    </reaction>
    <physiologicalReaction direction="left-to-right" evidence="26">
        <dbReference type="Rhea" id="RHEA:39760"/>
    </physiologicalReaction>
</comment>
<evidence type="ECO:0000256" key="22">
    <source>
        <dbReference type="ARBA" id="ARBA00048214"/>
    </source>
</evidence>
<evidence type="ECO:0000256" key="21">
    <source>
        <dbReference type="ARBA" id="ARBA00048199"/>
    </source>
</evidence>
<evidence type="ECO:0000256" key="27">
    <source>
        <dbReference type="ARBA" id="ARBA00049225"/>
    </source>
</evidence>
<keyword evidence="10 29" id="KW-0479">Metal-binding</keyword>
<gene>
    <name evidence="32" type="primary">CYP1A2</name>
</gene>
<evidence type="ECO:0000256" key="31">
    <source>
        <dbReference type="RuleBase" id="RU368045"/>
    </source>
</evidence>
<comment type="cofactor">
    <cofactor evidence="5 29 31">
        <name>heme</name>
        <dbReference type="ChEBI" id="CHEBI:30413"/>
    </cofactor>
</comment>
<evidence type="ECO:0000256" key="15">
    <source>
        <dbReference type="ARBA" id="ARBA00023033"/>
    </source>
</evidence>
<keyword evidence="14 29" id="KW-0408">Iron</keyword>
<evidence type="ECO:0000256" key="14">
    <source>
        <dbReference type="ARBA" id="ARBA00023004"/>
    </source>
</evidence>
<evidence type="ECO:0000256" key="5">
    <source>
        <dbReference type="ARBA" id="ARBA00001971"/>
    </source>
</evidence>
<comment type="catalytic activity">
    <reaction evidence="19">
        <text>17beta-estradiol + reduced [NADPH--hemoprotein reductase] + O2 = 2-hydroxy-17beta-estradiol + oxidized [NADPH--hemoprotein reductase] + H2O + H(+)</text>
        <dbReference type="Rhea" id="RHEA:47212"/>
        <dbReference type="Rhea" id="RHEA-COMP:11964"/>
        <dbReference type="Rhea" id="RHEA-COMP:11965"/>
        <dbReference type="ChEBI" id="CHEBI:15377"/>
        <dbReference type="ChEBI" id="CHEBI:15378"/>
        <dbReference type="ChEBI" id="CHEBI:15379"/>
        <dbReference type="ChEBI" id="CHEBI:16469"/>
        <dbReference type="ChEBI" id="CHEBI:28744"/>
        <dbReference type="ChEBI" id="CHEBI:57618"/>
        <dbReference type="ChEBI" id="CHEBI:58210"/>
    </reaction>
    <physiologicalReaction direction="left-to-right" evidence="19">
        <dbReference type="Rhea" id="RHEA:47213"/>
    </physiologicalReaction>
</comment>
<comment type="catalytic activity">
    <reaction evidence="3">
        <text>(12S)-hydroperoxy-(5Z,8Z,10E,14Z)-eicosatetraenoate = 12-oxo-(5Z,8Z,10E,14Z)-eicosatetraenoate + H2O</text>
        <dbReference type="Rhea" id="RHEA:37947"/>
        <dbReference type="ChEBI" id="CHEBI:15377"/>
        <dbReference type="ChEBI" id="CHEBI:57444"/>
        <dbReference type="ChEBI" id="CHEBI:75231"/>
        <dbReference type="EC" id="4.2.1.152"/>
    </reaction>
    <physiologicalReaction direction="left-to-right" evidence="3">
        <dbReference type="Rhea" id="RHEA:37948"/>
    </physiologicalReaction>
</comment>
<comment type="function">
    <text evidence="31">Cytochromes P450 are a group of heme-thiolate monooxygenases. They oxidize a variety of structurally unrelated compounds, including steroids, fatty acids, and xenobiotics.</text>
</comment>
<evidence type="ECO:0000313" key="32">
    <source>
        <dbReference type="Ensembl" id="ENSBGRP00000040711.1"/>
    </source>
</evidence>
<keyword evidence="18" id="KW-0456">Lyase</keyword>
<dbReference type="GO" id="GO:0106256">
    <property type="term" value="F:hydroperoxy icosatetraenoate dehydratase activity"/>
    <property type="evidence" value="ECO:0007669"/>
    <property type="project" value="UniProtKB-EC"/>
</dbReference>
<comment type="catalytic activity">
    <reaction evidence="28">
        <text>(5Z,8Z,11Z,14Z)-eicosatetraenoate + reduced [NADPH--hemoprotein reductase] + O2 = (14R,15S)-epoxy-(5Z,8Z,11Z)-eicosatrienoate + oxidized [NADPH--hemoprotein reductase] + H2O + H(+)</text>
        <dbReference type="Rhea" id="RHEA:49860"/>
        <dbReference type="Rhea" id="RHEA-COMP:11964"/>
        <dbReference type="Rhea" id="RHEA-COMP:11965"/>
        <dbReference type="ChEBI" id="CHEBI:15377"/>
        <dbReference type="ChEBI" id="CHEBI:15378"/>
        <dbReference type="ChEBI" id="CHEBI:15379"/>
        <dbReference type="ChEBI" id="CHEBI:32395"/>
        <dbReference type="ChEBI" id="CHEBI:57618"/>
        <dbReference type="ChEBI" id="CHEBI:58210"/>
        <dbReference type="ChEBI" id="CHEBI:131965"/>
    </reaction>
    <physiologicalReaction direction="left-to-right" evidence="28">
        <dbReference type="Rhea" id="RHEA:49861"/>
    </physiologicalReaction>
</comment>
<comment type="subcellular location">
    <subcellularLocation>
        <location evidence="31">Endoplasmic reticulum membrane</location>
        <topology evidence="31">Peripheral membrane protein</topology>
    </subcellularLocation>
    <subcellularLocation>
        <location evidence="31">Microsome membrane</location>
        <topology evidence="31">Peripheral membrane protein</topology>
    </subcellularLocation>
</comment>
<keyword evidence="11 31" id="KW-0256">Endoplasmic reticulum</keyword>
<comment type="catalytic activity">
    <reaction evidence="24">
        <text>(5Z,8Z,11Z,14Z,17Z)-eicosapentaenoate + reduced [NADPH--hemoprotein reductase] + O2 = (17R,18S)-epoxy-(5Z,8Z,11Z,14Z)-eicosatetraenoate + oxidized [NADPH--hemoprotein reductase] + H2O + H(+)</text>
        <dbReference type="Rhea" id="RHEA:39779"/>
        <dbReference type="Rhea" id="RHEA-COMP:11964"/>
        <dbReference type="Rhea" id="RHEA-COMP:11965"/>
        <dbReference type="ChEBI" id="CHEBI:15377"/>
        <dbReference type="ChEBI" id="CHEBI:15378"/>
        <dbReference type="ChEBI" id="CHEBI:15379"/>
        <dbReference type="ChEBI" id="CHEBI:57618"/>
        <dbReference type="ChEBI" id="CHEBI:58210"/>
        <dbReference type="ChEBI" id="CHEBI:58562"/>
        <dbReference type="ChEBI" id="CHEBI:76634"/>
    </reaction>
    <physiologicalReaction direction="left-to-right" evidence="24">
        <dbReference type="Rhea" id="RHEA:39780"/>
    </physiologicalReaction>
</comment>
<evidence type="ECO:0000256" key="8">
    <source>
        <dbReference type="ARBA" id="ARBA00010617"/>
    </source>
</evidence>
<comment type="pathway">
    <text evidence="6">Cofactor metabolism; retinol metabolism.</text>
</comment>
<evidence type="ECO:0000256" key="25">
    <source>
        <dbReference type="ARBA" id="ARBA00049064"/>
    </source>
</evidence>
<sequence length="486" mass="54933">MALSQLSPFSAMELLLASAIFCLVFWVVRTWRPRVPQGLKSPPEPWGWPLLGHMLTLGKNPHVVLSQLSQHYGDVLQIRIGCTPVLVLSGLDTVRQALVRQGDDFKGRPDLYSFTLVTDGQSMTFNPDSGPVWAARRRLAQNALNTFSVASDPSSSSSCYLEDHVSKEAEALLGKFQELMSGPGRFDPYGHVVASVANVIGAMCFGQHFPQSSKEMLSLVESSHDFVESASSGNPVDFFPILKYLPNPALQRFKSFNQRFLQFVRKTVQEHYQDFDKNSVQDIIGALFKHSEDDSRASSRLISQEKTVNLVNDLFGADRVVGRARRPRLSDRPQLPYLESFILETFRHSSFVPFTIPHSTTRDTTLNGFFIPKERCVFINQWQVNHDPKLWGDPSVFRPERFLTSDGTTIDKTASEKVLLFGMGKRRCIGEVMARWEVFLFLAILLQRLEFSVPPGVKVDLTPTYGLTMKHARCEHVQARLRFHIK</sequence>
<evidence type="ECO:0000256" key="24">
    <source>
        <dbReference type="ARBA" id="ARBA00048519"/>
    </source>
</evidence>
<comment type="similarity">
    <text evidence="8 30">Belongs to the cytochrome P450 family.</text>
</comment>
<comment type="catalytic activity">
    <reaction evidence="27">
        <text>all-trans-retinol + reduced [NADPH--hemoprotein reductase] + O2 = all-trans-retinal + oxidized [NADPH--hemoprotein reductase] + 2 H2O + H(+)</text>
        <dbReference type="Rhea" id="RHEA:42092"/>
        <dbReference type="Rhea" id="RHEA-COMP:11964"/>
        <dbReference type="Rhea" id="RHEA-COMP:11965"/>
        <dbReference type="ChEBI" id="CHEBI:15377"/>
        <dbReference type="ChEBI" id="CHEBI:15378"/>
        <dbReference type="ChEBI" id="CHEBI:15379"/>
        <dbReference type="ChEBI" id="CHEBI:17336"/>
        <dbReference type="ChEBI" id="CHEBI:17898"/>
        <dbReference type="ChEBI" id="CHEBI:57618"/>
        <dbReference type="ChEBI" id="CHEBI:58210"/>
    </reaction>
    <physiologicalReaction direction="left-to-right" evidence="27">
        <dbReference type="Rhea" id="RHEA:42093"/>
    </physiologicalReaction>
</comment>
<dbReference type="GO" id="GO:0020037">
    <property type="term" value="F:heme binding"/>
    <property type="evidence" value="ECO:0007669"/>
    <property type="project" value="UniProtKB-UniRule"/>
</dbReference>
<evidence type="ECO:0000256" key="13">
    <source>
        <dbReference type="ARBA" id="ARBA00023002"/>
    </source>
</evidence>
<comment type="catalytic activity">
    <reaction evidence="2">
        <text>(15S)-hydroperoxy-(5Z,8Z,11Z,13E)-eicosatetraenoate = 15-oxo-(5Z,8Z,11Z,13E)-eicosatetraenoate + H2O</text>
        <dbReference type="Rhea" id="RHEA:48636"/>
        <dbReference type="ChEBI" id="CHEBI:15377"/>
        <dbReference type="ChEBI" id="CHEBI:57410"/>
        <dbReference type="ChEBI" id="CHEBI:57446"/>
    </reaction>
    <physiologicalReaction direction="left-to-right" evidence="2">
        <dbReference type="Rhea" id="RHEA:48637"/>
    </physiologicalReaction>
</comment>
<dbReference type="PRINTS" id="PR01683">
    <property type="entry name" value="EP450ICYP1A"/>
</dbReference>
<dbReference type="GO" id="GO:0005506">
    <property type="term" value="F:iron ion binding"/>
    <property type="evidence" value="ECO:0007669"/>
    <property type="project" value="UniProtKB-UniRule"/>
</dbReference>
<comment type="catalytic activity">
    <reaction evidence="20">
        <text>estrone + reduced [NADPH--hemoprotein reductase] + O2 = 2-hydroxyestrone + oxidized [NADPH--hemoprotein reductase] + H2O + H(+)</text>
        <dbReference type="Rhea" id="RHEA:47208"/>
        <dbReference type="Rhea" id="RHEA-COMP:11964"/>
        <dbReference type="Rhea" id="RHEA-COMP:11965"/>
        <dbReference type="ChEBI" id="CHEBI:1156"/>
        <dbReference type="ChEBI" id="CHEBI:15377"/>
        <dbReference type="ChEBI" id="CHEBI:15378"/>
        <dbReference type="ChEBI" id="CHEBI:15379"/>
        <dbReference type="ChEBI" id="CHEBI:17263"/>
        <dbReference type="ChEBI" id="CHEBI:57618"/>
        <dbReference type="ChEBI" id="CHEBI:58210"/>
    </reaction>
    <physiologicalReaction direction="left-to-right" evidence="20">
        <dbReference type="Rhea" id="RHEA:47209"/>
    </physiologicalReaction>
</comment>
<keyword evidence="16" id="KW-0443">Lipid metabolism</keyword>
<evidence type="ECO:0000256" key="23">
    <source>
        <dbReference type="ARBA" id="ARBA00048474"/>
    </source>
</evidence>
<dbReference type="PRINTS" id="PR00463">
    <property type="entry name" value="EP450I"/>
</dbReference>
<dbReference type="EC" id="1.14.14.1" evidence="31"/>
<evidence type="ECO:0000256" key="11">
    <source>
        <dbReference type="ARBA" id="ARBA00022824"/>
    </source>
</evidence>
<dbReference type="PROSITE" id="PS00086">
    <property type="entry name" value="CYTOCHROME_P450"/>
    <property type="match status" value="1"/>
</dbReference>
<comment type="catalytic activity">
    <reaction evidence="1">
        <text>(13S)-hydroperoxy-(9Z,11E)-octadecadienoate = 13-oxo-(9Z,11E)-octadecadienoate + H2O</text>
        <dbReference type="Rhea" id="RHEA:48716"/>
        <dbReference type="ChEBI" id="CHEBI:15377"/>
        <dbReference type="ChEBI" id="CHEBI:57466"/>
        <dbReference type="ChEBI" id="CHEBI:90781"/>
    </reaction>
    <physiologicalReaction direction="left-to-right" evidence="1">
        <dbReference type="Rhea" id="RHEA:48717"/>
    </physiologicalReaction>
</comment>
<comment type="catalytic activity">
    <reaction evidence="22">
        <text>17beta-estradiol + reduced [NADPH--hemoprotein reductase] + O2 = 4-hydroxy-17beta-estradiol + oxidized [NADPH--hemoprotein reductase] + H2O + H(+)</text>
        <dbReference type="Rhea" id="RHEA:47280"/>
        <dbReference type="Rhea" id="RHEA-COMP:11964"/>
        <dbReference type="Rhea" id="RHEA-COMP:11965"/>
        <dbReference type="ChEBI" id="CHEBI:15377"/>
        <dbReference type="ChEBI" id="CHEBI:15378"/>
        <dbReference type="ChEBI" id="CHEBI:15379"/>
        <dbReference type="ChEBI" id="CHEBI:16469"/>
        <dbReference type="ChEBI" id="CHEBI:57618"/>
        <dbReference type="ChEBI" id="CHEBI:58210"/>
        <dbReference type="ChEBI" id="CHEBI:62845"/>
    </reaction>
    <physiologicalReaction direction="left-to-right" evidence="22">
        <dbReference type="Rhea" id="RHEA:47281"/>
    </physiologicalReaction>
</comment>
<dbReference type="GO" id="GO:0042572">
    <property type="term" value="P:retinol metabolic process"/>
    <property type="evidence" value="ECO:0007669"/>
    <property type="project" value="UniProtKB-UniPathway"/>
</dbReference>
<keyword evidence="33" id="KW-1185">Reference proteome</keyword>
<protein>
    <recommendedName>
        <fullName evidence="31">Cytochrome P450 1A</fullName>
        <ecNumber evidence="31">1.14.14.1</ecNumber>
    </recommendedName>
</protein>
<reference evidence="32" key="1">
    <citation type="submission" date="2019-05" db="EMBL/GenBank/DDBJ databases">
        <authorList>
            <person name="Zhang S."/>
            <person name="Liu J."/>
        </authorList>
    </citation>
    <scope>NUCLEOTIDE SEQUENCE [LARGE SCALE GENOMIC DNA]</scope>
</reference>
<dbReference type="SUPFAM" id="SSF48264">
    <property type="entry name" value="Cytochrome P450"/>
    <property type="match status" value="1"/>
</dbReference>
<dbReference type="Ensembl" id="ENSBGRT00000047201.1">
    <property type="protein sequence ID" value="ENSBGRP00000040711.1"/>
    <property type="gene ID" value="ENSBGRG00000025529.1"/>
</dbReference>
<keyword evidence="9 29" id="KW-0349">Heme</keyword>
<dbReference type="GO" id="GO:0042446">
    <property type="term" value="P:hormone biosynthetic process"/>
    <property type="evidence" value="ECO:0007669"/>
    <property type="project" value="TreeGrafter"/>
</dbReference>
<dbReference type="Proteomes" id="UP000694520">
    <property type="component" value="Chromosome 17"/>
</dbReference>
<dbReference type="PANTHER" id="PTHR24289:SF21">
    <property type="entry name" value="CYTOCHROME P450 1A"/>
    <property type="match status" value="1"/>
</dbReference>
<evidence type="ECO:0000256" key="17">
    <source>
        <dbReference type="ARBA" id="ARBA00023136"/>
    </source>
</evidence>
<dbReference type="PANTHER" id="PTHR24289">
    <property type="entry name" value="STEROID 17-ALPHA-HYDROXYLASE/17,20 LYASE"/>
    <property type="match status" value="1"/>
</dbReference>
<evidence type="ECO:0000256" key="9">
    <source>
        <dbReference type="ARBA" id="ARBA00022617"/>
    </source>
</evidence>
<evidence type="ECO:0000256" key="10">
    <source>
        <dbReference type="ARBA" id="ARBA00022723"/>
    </source>
</evidence>
<evidence type="ECO:0000256" key="19">
    <source>
        <dbReference type="ARBA" id="ARBA00047357"/>
    </source>
</evidence>
<dbReference type="Pfam" id="PF00067">
    <property type="entry name" value="p450"/>
    <property type="match status" value="2"/>
</dbReference>
<accession>A0A8B9YRE8</accession>
<comment type="pathway">
    <text evidence="7">Lipid metabolism.</text>
</comment>
<keyword evidence="15 30" id="KW-0503">Monooxygenase</keyword>
<keyword evidence="13 30" id="KW-0560">Oxidoreductase</keyword>
<evidence type="ECO:0000256" key="3">
    <source>
        <dbReference type="ARBA" id="ARBA00001395"/>
    </source>
</evidence>
<evidence type="ECO:0000256" key="26">
    <source>
        <dbReference type="ARBA" id="ARBA00049206"/>
    </source>
</evidence>
<dbReference type="InterPro" id="IPR036396">
    <property type="entry name" value="Cyt_P450_sf"/>
</dbReference>
<dbReference type="InterPro" id="IPR001128">
    <property type="entry name" value="Cyt_P450"/>
</dbReference>
<evidence type="ECO:0000256" key="20">
    <source>
        <dbReference type="ARBA" id="ARBA00047620"/>
    </source>
</evidence>